<dbReference type="Proteomes" id="UP001152533">
    <property type="component" value="Unassembled WGS sequence"/>
</dbReference>
<dbReference type="Gene3D" id="2.60.40.2970">
    <property type="match status" value="1"/>
</dbReference>
<gene>
    <name evidence="2" type="ORF">CGXH109_LOCUS109631</name>
</gene>
<organism evidence="2 3">
    <name type="scientific">Colletotrichum noveboracense</name>
    <dbReference type="NCBI Taxonomy" id="2664923"/>
    <lineage>
        <taxon>Eukaryota</taxon>
        <taxon>Fungi</taxon>
        <taxon>Dikarya</taxon>
        <taxon>Ascomycota</taxon>
        <taxon>Pezizomycotina</taxon>
        <taxon>Sordariomycetes</taxon>
        <taxon>Hypocreomycetidae</taxon>
        <taxon>Glomerellales</taxon>
        <taxon>Glomerellaceae</taxon>
        <taxon>Colletotrichum</taxon>
        <taxon>Colletotrichum gloeosporioides species complex</taxon>
    </lineage>
</organism>
<name>A0A9W4WK25_9PEZI</name>
<sequence>MSIISSARALFRPIVFILIVLFLLLTYNHGSSRDTQSNMSEETKNNALSKLSIRIRQSSTSPPTVTFSVTNDHTAPLTILRWATPLDPLALQLGVLSVTPDGADAPLGIDTIALKRVMPPRDEDMVTLQPGDTTENEVILRETVLPFDRLGKTPRVAAKGTWQTVWPTTADKLSKDTLMKLQFGDGVLSGDFETEAIKVPLRN</sequence>
<accession>A0A9W4WK25</accession>
<proteinExistence type="predicted"/>
<reference evidence="2" key="1">
    <citation type="submission" date="2022-08" db="EMBL/GenBank/DDBJ databases">
        <authorList>
            <person name="Giroux E."/>
            <person name="Giroux E."/>
        </authorList>
    </citation>
    <scope>NUCLEOTIDE SEQUENCE</scope>
    <source>
        <strain evidence="2">H1091258</strain>
    </source>
</reference>
<comment type="caution">
    <text evidence="2">The sequence shown here is derived from an EMBL/GenBank/DDBJ whole genome shotgun (WGS) entry which is preliminary data.</text>
</comment>
<keyword evidence="1" id="KW-0732">Signal</keyword>
<feature type="signal peptide" evidence="1">
    <location>
        <begin position="1"/>
        <end position="30"/>
    </location>
</feature>
<keyword evidence="3" id="KW-1185">Reference proteome</keyword>
<evidence type="ECO:0000313" key="3">
    <source>
        <dbReference type="Proteomes" id="UP001152533"/>
    </source>
</evidence>
<dbReference type="AlphaFoldDB" id="A0A9W4WK25"/>
<dbReference type="EMBL" id="CAMGZC010001148">
    <property type="protein sequence ID" value="CAI0651720.1"/>
    <property type="molecule type" value="Genomic_DNA"/>
</dbReference>
<evidence type="ECO:0000256" key="1">
    <source>
        <dbReference type="SAM" id="SignalP"/>
    </source>
</evidence>
<feature type="chain" id="PRO_5040923910" description="Secreted protein" evidence="1">
    <location>
        <begin position="31"/>
        <end position="203"/>
    </location>
</feature>
<evidence type="ECO:0008006" key="4">
    <source>
        <dbReference type="Google" id="ProtNLM"/>
    </source>
</evidence>
<protein>
    <recommendedName>
        <fullName evidence="4">Secreted protein</fullName>
    </recommendedName>
</protein>
<evidence type="ECO:0000313" key="2">
    <source>
        <dbReference type="EMBL" id="CAI0651720.1"/>
    </source>
</evidence>